<evidence type="ECO:0000256" key="2">
    <source>
        <dbReference type="ARBA" id="ARBA00022723"/>
    </source>
</evidence>
<evidence type="ECO:0000256" key="3">
    <source>
        <dbReference type="ARBA" id="ARBA00022801"/>
    </source>
</evidence>
<keyword evidence="4 6" id="KW-0460">Magnesium</keyword>
<gene>
    <name evidence="8" type="primary">LOC113502174</name>
</gene>
<dbReference type="PANTHER" id="PTHR12103:SF12">
    <property type="entry name" value="FI20020P1"/>
    <property type="match status" value="1"/>
</dbReference>
<dbReference type="InterPro" id="IPR016695">
    <property type="entry name" value="Pur_nucleotidase"/>
</dbReference>
<evidence type="ECO:0000256" key="4">
    <source>
        <dbReference type="ARBA" id="ARBA00022842"/>
    </source>
</evidence>
<dbReference type="InterPro" id="IPR023214">
    <property type="entry name" value="HAD_sf"/>
</dbReference>
<evidence type="ECO:0000256" key="5">
    <source>
        <dbReference type="PIRSR" id="PIRSR017434-1"/>
    </source>
</evidence>
<evidence type="ECO:0000256" key="6">
    <source>
        <dbReference type="PIRSR" id="PIRSR017434-2"/>
    </source>
</evidence>
<organism evidence="7 8">
    <name type="scientific">Trichoplusia ni</name>
    <name type="common">Cabbage looper</name>
    <dbReference type="NCBI Taxonomy" id="7111"/>
    <lineage>
        <taxon>Eukaryota</taxon>
        <taxon>Metazoa</taxon>
        <taxon>Ecdysozoa</taxon>
        <taxon>Arthropoda</taxon>
        <taxon>Hexapoda</taxon>
        <taxon>Insecta</taxon>
        <taxon>Pterygota</taxon>
        <taxon>Neoptera</taxon>
        <taxon>Endopterygota</taxon>
        <taxon>Lepidoptera</taxon>
        <taxon>Glossata</taxon>
        <taxon>Ditrysia</taxon>
        <taxon>Noctuoidea</taxon>
        <taxon>Noctuidae</taxon>
        <taxon>Plusiinae</taxon>
        <taxon>Trichoplusia</taxon>
    </lineage>
</organism>
<dbReference type="InterPro" id="IPR008380">
    <property type="entry name" value="HAD-SF_hydro_IG_5-nucl"/>
</dbReference>
<keyword evidence="7" id="KW-1185">Reference proteome</keyword>
<feature type="active site" description="Nucleophile" evidence="5">
    <location>
        <position position="87"/>
    </location>
</feature>
<dbReference type="KEGG" id="tnl:113502174"/>
<name>A0A7E5WFC4_TRINI</name>
<reference evidence="8" key="1">
    <citation type="submission" date="2025-08" db="UniProtKB">
        <authorList>
            <consortium name="RefSeq"/>
        </authorList>
    </citation>
    <scope>IDENTIFICATION</scope>
</reference>
<dbReference type="GO" id="GO:0008253">
    <property type="term" value="F:5'-nucleotidase activity"/>
    <property type="evidence" value="ECO:0007669"/>
    <property type="project" value="TreeGrafter"/>
</dbReference>
<dbReference type="GO" id="GO:0046872">
    <property type="term" value="F:metal ion binding"/>
    <property type="evidence" value="ECO:0007669"/>
    <property type="project" value="UniProtKB-KW"/>
</dbReference>
<dbReference type="GeneID" id="113502174"/>
<feature type="binding site" evidence="6">
    <location>
        <position position="376"/>
    </location>
    <ligand>
        <name>Mg(2+)</name>
        <dbReference type="ChEBI" id="CHEBI:18420"/>
    </ligand>
</feature>
<dbReference type="Pfam" id="PF05761">
    <property type="entry name" value="5_nucleotid"/>
    <property type="match status" value="1"/>
</dbReference>
<dbReference type="OrthoDB" id="409330at2759"/>
<dbReference type="SUPFAM" id="SSF56784">
    <property type="entry name" value="HAD-like"/>
    <property type="match status" value="1"/>
</dbReference>
<keyword evidence="2 6" id="KW-0479">Metal-binding</keyword>
<comment type="similarity">
    <text evidence="1">Belongs to the 5'(3')-deoxyribonucleotidase family.</text>
</comment>
<comment type="cofactor">
    <cofactor evidence="6">
        <name>Mg(2+)</name>
        <dbReference type="ChEBI" id="CHEBI:18420"/>
    </cofactor>
    <text evidence="6">Binds 1 Mg(2+) ion per subunit.</text>
</comment>
<feature type="binding site" evidence="6">
    <location>
        <position position="87"/>
    </location>
    <ligand>
        <name>Mg(2+)</name>
        <dbReference type="ChEBI" id="CHEBI:18420"/>
    </ligand>
</feature>
<accession>A0A7E5WFC4</accession>
<evidence type="ECO:0000313" key="8">
    <source>
        <dbReference type="RefSeq" id="XP_026739395.1"/>
    </source>
</evidence>
<dbReference type="PIRSF" id="PIRSF017434">
    <property type="entry name" value="Purine_5'-nucleotidase"/>
    <property type="match status" value="1"/>
</dbReference>
<proteinExistence type="inferred from homology"/>
<evidence type="ECO:0000313" key="7">
    <source>
        <dbReference type="Proteomes" id="UP000322000"/>
    </source>
</evidence>
<dbReference type="PANTHER" id="PTHR12103">
    <property type="entry name" value="5'-NUCLEOTIDASE DOMAIN-CONTAINING"/>
    <property type="match status" value="1"/>
</dbReference>
<dbReference type="InParanoid" id="A0A7E5WFC4"/>
<dbReference type="AlphaFoldDB" id="A0A7E5WFC4"/>
<feature type="binding site" evidence="6">
    <location>
        <position position="89"/>
    </location>
    <ligand>
        <name>GMP</name>
        <dbReference type="ChEBI" id="CHEBI:58115"/>
    </ligand>
</feature>
<dbReference type="NCBIfam" id="TIGR02244">
    <property type="entry name" value="HAD-IG-Ncltidse"/>
    <property type="match status" value="1"/>
</dbReference>
<sequence>MSIMICLQTRFIHGCARCKCSFSPPDSLSKFPAHIPKRYSSAESLKEAYRNTKQRFESKKCPKNVNTRGVFACNELDLSEVEVYGFDYDYTLAHYKPSMEQLLYRLGRQILLEKFHYPKEIAKLEYIPNFAVRGLHYDIDKGLLLKLDSFLQIQLGTVYRGLSPVPTEEVFRLYKKRMIPITYVEGVPHKWAYKSSKAKMVHLADLFSVPEMGLMCNVADYFIKNNIDYHPAILFLDVKKAVRSSHSIMHKIVAKQVEEYIRPNEYLTSYLDFLKNGKKKLFLVTNSPYHFVNAGLKVLVGDKWREYFDVIIVNANKPSFFTELTRPIRVFDKNANTHVWDKVVSLQKDIIYYEGTVQQLQQLTGWYGNKVLYFGDHPYSVADVSLRHGWRTGAIINELRHEIATLNTQPFKKNANWLQMLTVLIEQNQDHKDPASLAVLNEWMKERDFLRSEIKTVFNPQFGSVFRTYHNPTYFSRRLFRFADVYTSDITNLVHHSLTHTFYPRRGVMPHEYGSYFV</sequence>
<dbReference type="InterPro" id="IPR036412">
    <property type="entry name" value="HAD-like_sf"/>
</dbReference>
<protein>
    <submittedName>
        <fullName evidence="8">5'-nucleotidase domain-containing protein 3-like</fullName>
    </submittedName>
</protein>
<dbReference type="RefSeq" id="XP_026739395.1">
    <property type="nucleotide sequence ID" value="XM_026883594.1"/>
</dbReference>
<dbReference type="FunCoup" id="A0A7E5WFC4">
    <property type="interactions" value="965"/>
</dbReference>
<dbReference type="Proteomes" id="UP000322000">
    <property type="component" value="Chromosome 16"/>
</dbReference>
<feature type="active site" description="Proton donor" evidence="5">
    <location>
        <position position="89"/>
    </location>
</feature>
<keyword evidence="3" id="KW-0378">Hydrolase</keyword>
<evidence type="ECO:0000256" key="1">
    <source>
        <dbReference type="ARBA" id="ARBA00009589"/>
    </source>
</evidence>
<dbReference type="Gene3D" id="3.40.50.1000">
    <property type="entry name" value="HAD superfamily/HAD-like"/>
    <property type="match status" value="1"/>
</dbReference>